<dbReference type="EMBL" id="CM000839">
    <property type="protein sequence ID" value="KRH52022.1"/>
    <property type="molecule type" value="Genomic_DNA"/>
</dbReference>
<dbReference type="EnsemblPlants" id="KRH52022">
    <property type="protein sequence ID" value="KRH52022"/>
    <property type="gene ID" value="GLYMA_06G041600"/>
</dbReference>
<dbReference type="PANTHER" id="PTHR34023:SF5">
    <property type="entry name" value="RNASE H TYPE-1 DOMAIN-CONTAINING PROTEIN"/>
    <property type="match status" value="1"/>
</dbReference>
<reference evidence="1 2" key="1">
    <citation type="journal article" date="2010" name="Nature">
        <title>Genome sequence of the palaeopolyploid soybean.</title>
        <authorList>
            <person name="Schmutz J."/>
            <person name="Cannon S.B."/>
            <person name="Schlueter J."/>
            <person name="Ma J."/>
            <person name="Mitros T."/>
            <person name="Nelson W."/>
            <person name="Hyten D.L."/>
            <person name="Song Q."/>
            <person name="Thelen J.J."/>
            <person name="Cheng J."/>
            <person name="Xu D."/>
            <person name="Hellsten U."/>
            <person name="May G.D."/>
            <person name="Yu Y."/>
            <person name="Sakurai T."/>
            <person name="Umezawa T."/>
            <person name="Bhattacharyya M.K."/>
            <person name="Sandhu D."/>
            <person name="Valliyodan B."/>
            <person name="Lindquist E."/>
            <person name="Peto M."/>
            <person name="Grant D."/>
            <person name="Shu S."/>
            <person name="Goodstein D."/>
            <person name="Barry K."/>
            <person name="Futrell-Griggs M."/>
            <person name="Abernathy B."/>
            <person name="Du J."/>
            <person name="Tian Z."/>
            <person name="Zhu L."/>
            <person name="Gill N."/>
            <person name="Joshi T."/>
            <person name="Libault M."/>
            <person name="Sethuraman A."/>
            <person name="Zhang X.-C."/>
            <person name="Shinozaki K."/>
            <person name="Nguyen H.T."/>
            <person name="Wing R.A."/>
            <person name="Cregan P."/>
            <person name="Specht J."/>
            <person name="Grimwood J."/>
            <person name="Rokhsar D."/>
            <person name="Stacey G."/>
            <person name="Shoemaker R.C."/>
            <person name="Jackson S.A."/>
        </authorList>
    </citation>
    <scope>NUCLEOTIDE SEQUENCE</scope>
    <source>
        <strain evidence="2">cv. Williams 82</strain>
        <tissue evidence="1">Callus</tissue>
    </source>
</reference>
<evidence type="ECO:0000313" key="2">
    <source>
        <dbReference type="EnsemblPlants" id="KRH52022"/>
    </source>
</evidence>
<name>A0A0R0JBT5_SOYBN</name>
<gene>
    <name evidence="1" type="ORF">GLYMA_06G041600</name>
</gene>
<accession>A0A0R0JBT5</accession>
<organism evidence="1">
    <name type="scientific">Glycine max</name>
    <name type="common">Soybean</name>
    <name type="synonym">Glycine hispida</name>
    <dbReference type="NCBI Taxonomy" id="3847"/>
    <lineage>
        <taxon>Eukaryota</taxon>
        <taxon>Viridiplantae</taxon>
        <taxon>Streptophyta</taxon>
        <taxon>Embryophyta</taxon>
        <taxon>Tracheophyta</taxon>
        <taxon>Spermatophyta</taxon>
        <taxon>Magnoliopsida</taxon>
        <taxon>eudicotyledons</taxon>
        <taxon>Gunneridae</taxon>
        <taxon>Pentapetalae</taxon>
        <taxon>rosids</taxon>
        <taxon>fabids</taxon>
        <taxon>Fabales</taxon>
        <taxon>Fabaceae</taxon>
        <taxon>Papilionoideae</taxon>
        <taxon>50 kb inversion clade</taxon>
        <taxon>NPAAA clade</taxon>
        <taxon>indigoferoid/millettioid clade</taxon>
        <taxon>Phaseoleae</taxon>
        <taxon>Glycine</taxon>
        <taxon>Glycine subgen. Soja</taxon>
    </lineage>
</organism>
<reference evidence="1" key="3">
    <citation type="submission" date="2018-07" db="EMBL/GenBank/DDBJ databases">
        <title>WGS assembly of Glycine max.</title>
        <authorList>
            <person name="Schmutz J."/>
            <person name="Cannon S."/>
            <person name="Schlueter J."/>
            <person name="Ma J."/>
            <person name="Mitros T."/>
            <person name="Nelson W."/>
            <person name="Hyten D."/>
            <person name="Song Q."/>
            <person name="Thelen J."/>
            <person name="Cheng J."/>
            <person name="Xu D."/>
            <person name="Hellsten U."/>
            <person name="May G."/>
            <person name="Yu Y."/>
            <person name="Sakurai T."/>
            <person name="Umezawa T."/>
            <person name="Bhattacharyya M."/>
            <person name="Sandhu D."/>
            <person name="Valliyodan B."/>
            <person name="Lindquist E."/>
            <person name="Peto M."/>
            <person name="Grant D."/>
            <person name="Shu S."/>
            <person name="Goodstein D."/>
            <person name="Barry K."/>
            <person name="Futrell-Griggs M."/>
            <person name="Abernathy B."/>
            <person name="Du J."/>
            <person name="Tian Z."/>
            <person name="Zhu L."/>
            <person name="Gill N."/>
            <person name="Joshi T."/>
            <person name="Libault M."/>
            <person name="Sethuraman A."/>
            <person name="Zhang X."/>
            <person name="Shinozaki K."/>
            <person name="Nguyen H."/>
            <person name="Wing R."/>
            <person name="Cregan P."/>
            <person name="Specht J."/>
            <person name="Grimwood J."/>
            <person name="Rokhsar D."/>
            <person name="Stacey G."/>
            <person name="Shoemaker R."/>
            <person name="Jackson S."/>
        </authorList>
    </citation>
    <scope>NUCLEOTIDE SEQUENCE</scope>
    <source>
        <tissue evidence="1">Callus</tissue>
    </source>
</reference>
<evidence type="ECO:0008006" key="4">
    <source>
        <dbReference type="Google" id="ProtNLM"/>
    </source>
</evidence>
<dbReference type="PANTHER" id="PTHR34023">
    <property type="entry name" value="RNASE H DOMAIN-CONTAINING PROTEIN"/>
    <property type="match status" value="1"/>
</dbReference>
<reference evidence="2" key="2">
    <citation type="submission" date="2018-02" db="UniProtKB">
        <authorList>
            <consortium name="EnsemblPlants"/>
        </authorList>
    </citation>
    <scope>IDENTIFICATION</scope>
    <source>
        <strain evidence="2">Williams 82</strain>
    </source>
</reference>
<protein>
    <recommendedName>
        <fullName evidence="4">RNase H type-1 domain-containing protein</fullName>
    </recommendedName>
</protein>
<dbReference type="AlphaFoldDB" id="A0A0R0JBT5"/>
<evidence type="ECO:0000313" key="3">
    <source>
        <dbReference type="Proteomes" id="UP000008827"/>
    </source>
</evidence>
<proteinExistence type="predicted"/>
<dbReference type="InParanoid" id="A0A0R0JBT5"/>
<dbReference type="Gramene" id="KRH52022">
    <property type="protein sequence ID" value="KRH52022"/>
    <property type="gene ID" value="GLYMA_06G041600"/>
</dbReference>
<keyword evidence="3" id="KW-1185">Reference proteome</keyword>
<evidence type="ECO:0000313" key="1">
    <source>
        <dbReference type="EMBL" id="KRH52022.1"/>
    </source>
</evidence>
<sequence>MCLVLIKICFFDNSWKVTMKHTLREGNAIADLMAKTGAKSHIPFTLLRNCPSNLELVLPADTIDIHYVRL</sequence>
<dbReference type="Proteomes" id="UP000008827">
    <property type="component" value="Chromosome 6"/>
</dbReference>